<reference evidence="2 3" key="1">
    <citation type="submission" date="2016-04" db="EMBL/GenBank/DDBJ databases">
        <authorList>
            <person name="Evans L.H."/>
            <person name="Alamgir A."/>
            <person name="Owens N."/>
            <person name="Weber N.D."/>
            <person name="Virtaneva K."/>
            <person name="Barbian K."/>
            <person name="Babar A."/>
            <person name="Rosenke K."/>
        </authorList>
    </citation>
    <scope>NUCLEOTIDE SEQUENCE [LARGE SCALE GENOMIC DNA]</scope>
    <source>
        <strain evidence="2 3">CCM 8644</strain>
    </source>
</reference>
<dbReference type="Proteomes" id="UP000078459">
    <property type="component" value="Unassembled WGS sequence"/>
</dbReference>
<dbReference type="GO" id="GO:0004553">
    <property type="term" value="F:hydrolase activity, hydrolyzing O-glycosyl compounds"/>
    <property type="evidence" value="ECO:0007669"/>
    <property type="project" value="InterPro"/>
</dbReference>
<evidence type="ECO:0000313" key="2">
    <source>
        <dbReference type="EMBL" id="OAQ40509.1"/>
    </source>
</evidence>
<sequence>MKISNKGFLVFLSLFLSITILGCSTKREGGKKTKFMKNVTAHYNIYFNAREQLNESINTIRNSNEDDFNQILLIYPLPDESSSANEEENLNTVISKVNKIAIEKYDSNWLDDAYLLLADAEYLKRDFYNAIEYDSYVSLTFPKENENKLAAYLGQVKSDLALDLNEEADSVLKLAIGLNSKYQKDDLKASQAELALRKNNLPEAIDHLSNAIDQTKERYLKIRWRYILAQLQEKNNEPQKAIDNYDKIAKSNAAFEISFNANLSKIRISESQQGKEFDKIATLKRLLKEDKNREFKEQIYYQIGNAYADKNDLTNASSFYSISTRTVPGTVKQKGLSYLKLAQINFEQLKNYKQSQLYYDSTLQYLPKSYPGYNDIAIKANNLQYLANRLNVIDDQKELLKFSNLSEDDLKKELDERFVAKTAIDPSQNSIVDNGALTSIQDFSLSNKTAGTFYFYNNAAISQGLSSFKQKWGNRKLADNWRTSSTGLPIEVAKNVNFPGNLGTGIDADLTTVGENIDTLKARFVKTIPYSPYQKSQANNKIAQSLYEIAVFYKDVLKDNLEAIEAYDAIVLNYPNQENAASIYYQLYRLTASMDKNISEDYKQQLLEKYPGSIYAKTILDPSFGKDEETLRQKVKDYYGSVYTLYKQKKYQDVLNKISELKINLGDFKGLDAQYAYLKSLAIGHTQKAPIFLANLNEIATAYPNDIEVTPRVQQQISFIEANKTAFNLRPTALIDYDTNDYLITQPVFVDIPKIEQKKPEPITIIEPPIVVEQKKEAPKKQELPKEEPIKIVEPEPIKQVAVVEKPVVIEPVKEKIVENPIVPEPIKPEPIIEAPVAEIPKVVVPEKPKGIVFSEDSRQKYLIVIDISDPKQNIAQPFSKLSQYFYSKFDPSSVKLVIRVVGGTEKFVIISGDFYTKDEVQTVSDELNNSLPQIMEGQTKLYQKFIVSEDNLKLLVSKEAVDQYLKFINK</sequence>
<evidence type="ECO:0000313" key="3">
    <source>
        <dbReference type="Proteomes" id="UP000078459"/>
    </source>
</evidence>
<organism evidence="2 3">
    <name type="scientific">Pedobacter psychrophilus</name>
    <dbReference type="NCBI Taxonomy" id="1826909"/>
    <lineage>
        <taxon>Bacteria</taxon>
        <taxon>Pseudomonadati</taxon>
        <taxon>Bacteroidota</taxon>
        <taxon>Sphingobacteriia</taxon>
        <taxon>Sphingobacteriales</taxon>
        <taxon>Sphingobacteriaceae</taxon>
        <taxon>Pedobacter</taxon>
    </lineage>
</organism>
<dbReference type="PROSITE" id="PS51257">
    <property type="entry name" value="PROKAR_LIPOPROTEIN"/>
    <property type="match status" value="1"/>
</dbReference>
<reference evidence="2 3" key="2">
    <citation type="submission" date="2016-06" db="EMBL/GenBank/DDBJ databases">
        <title>Pedobacter psychrophilus sp. nov., isolated from Antarctic fragmentary rock.</title>
        <authorList>
            <person name="Svec P."/>
        </authorList>
    </citation>
    <scope>NUCLEOTIDE SEQUENCE [LARGE SCALE GENOMIC DNA]</scope>
    <source>
        <strain evidence="2 3">CCM 8644</strain>
    </source>
</reference>
<protein>
    <recommendedName>
        <fullName evidence="4">Gliding motility protein</fullName>
    </recommendedName>
</protein>
<gene>
    <name evidence="2" type="ORF">A5893_06055</name>
</gene>
<dbReference type="InterPro" id="IPR008939">
    <property type="entry name" value="Lytic_TGlycosylase_superhlx_U"/>
</dbReference>
<accession>A0A179DIY7</accession>
<dbReference type="SUPFAM" id="SSF48435">
    <property type="entry name" value="Bacterial muramidases"/>
    <property type="match status" value="1"/>
</dbReference>
<proteinExistence type="predicted"/>
<evidence type="ECO:0008006" key="4">
    <source>
        <dbReference type="Google" id="ProtNLM"/>
    </source>
</evidence>
<keyword evidence="1" id="KW-0732">Signal</keyword>
<evidence type="ECO:0000256" key="1">
    <source>
        <dbReference type="ARBA" id="ARBA00022729"/>
    </source>
</evidence>
<dbReference type="InterPro" id="IPR011990">
    <property type="entry name" value="TPR-like_helical_dom_sf"/>
</dbReference>
<dbReference type="GO" id="GO:0042597">
    <property type="term" value="C:periplasmic space"/>
    <property type="evidence" value="ECO:0007669"/>
    <property type="project" value="InterPro"/>
</dbReference>
<keyword evidence="3" id="KW-1185">Reference proteome</keyword>
<dbReference type="Gene3D" id="1.25.40.10">
    <property type="entry name" value="Tetratricopeptide repeat domain"/>
    <property type="match status" value="3"/>
</dbReference>
<comment type="caution">
    <text evidence="2">The sequence shown here is derived from an EMBL/GenBank/DDBJ whole genome shotgun (WGS) entry which is preliminary data.</text>
</comment>
<name>A0A179DIY7_9SPHI</name>
<dbReference type="AlphaFoldDB" id="A0A179DIY7"/>
<dbReference type="EMBL" id="LWHJ01000022">
    <property type="protein sequence ID" value="OAQ40509.1"/>
    <property type="molecule type" value="Genomic_DNA"/>
</dbReference>
<dbReference type="STRING" id="1826909.A5893_06055"/>